<dbReference type="AlphaFoldDB" id="A0A918FF36"/>
<dbReference type="EMBL" id="BMQL01000061">
    <property type="protein sequence ID" value="GGR33868.1"/>
    <property type="molecule type" value="Genomic_DNA"/>
</dbReference>
<evidence type="ECO:0000256" key="1">
    <source>
        <dbReference type="SAM" id="MobiDB-lite"/>
    </source>
</evidence>
<dbReference type="PANTHER" id="PTHR30292">
    <property type="entry name" value="UNCHARACTERIZED PROTEIN YBGL-RELATED"/>
    <property type="match status" value="1"/>
</dbReference>
<dbReference type="Proteomes" id="UP000603865">
    <property type="component" value="Unassembled WGS sequence"/>
</dbReference>
<evidence type="ECO:0000313" key="3">
    <source>
        <dbReference type="Proteomes" id="UP000603865"/>
    </source>
</evidence>
<accession>A0A918FF36</accession>
<dbReference type="CDD" id="cd10787">
    <property type="entry name" value="LamB_YcsF_like"/>
    <property type="match status" value="1"/>
</dbReference>
<dbReference type="NCBIfam" id="NF003814">
    <property type="entry name" value="PRK05406.1-3"/>
    <property type="match status" value="1"/>
</dbReference>
<organism evidence="2 3">
    <name type="scientific">Deinococcus ruber</name>
    <dbReference type="NCBI Taxonomy" id="1848197"/>
    <lineage>
        <taxon>Bacteria</taxon>
        <taxon>Thermotogati</taxon>
        <taxon>Deinococcota</taxon>
        <taxon>Deinococci</taxon>
        <taxon>Deinococcales</taxon>
        <taxon>Deinococcaceae</taxon>
        <taxon>Deinococcus</taxon>
    </lineage>
</organism>
<dbReference type="PANTHER" id="PTHR30292:SF0">
    <property type="entry name" value="5-OXOPROLINASE SUBUNIT A"/>
    <property type="match status" value="1"/>
</dbReference>
<dbReference type="Pfam" id="PF03746">
    <property type="entry name" value="LamB_YcsF"/>
    <property type="match status" value="1"/>
</dbReference>
<reference evidence="2" key="2">
    <citation type="submission" date="2020-09" db="EMBL/GenBank/DDBJ databases">
        <authorList>
            <person name="Sun Q."/>
            <person name="Ohkuma M."/>
        </authorList>
    </citation>
    <scope>NUCLEOTIDE SEQUENCE</scope>
    <source>
        <strain evidence="2">JCM 31311</strain>
    </source>
</reference>
<dbReference type="RefSeq" id="WP_189093259.1">
    <property type="nucleotide sequence ID" value="NZ_BMQL01000061.1"/>
</dbReference>
<dbReference type="InterPro" id="IPR011330">
    <property type="entry name" value="Glyco_hydro/deAcase_b/a-brl"/>
</dbReference>
<feature type="region of interest" description="Disordered" evidence="1">
    <location>
        <begin position="167"/>
        <end position="189"/>
    </location>
</feature>
<protein>
    <submittedName>
        <fullName evidence="2">UPF0271 protein</fullName>
    </submittedName>
</protein>
<dbReference type="SUPFAM" id="SSF88713">
    <property type="entry name" value="Glycoside hydrolase/deacetylase"/>
    <property type="match status" value="1"/>
</dbReference>
<dbReference type="GO" id="GO:0005975">
    <property type="term" value="P:carbohydrate metabolic process"/>
    <property type="evidence" value="ECO:0007669"/>
    <property type="project" value="InterPro"/>
</dbReference>
<evidence type="ECO:0000313" key="2">
    <source>
        <dbReference type="EMBL" id="GGR33868.1"/>
    </source>
</evidence>
<proteinExistence type="predicted"/>
<name>A0A918FF36_9DEIO</name>
<reference evidence="2" key="1">
    <citation type="journal article" date="2014" name="Int. J. Syst. Evol. Microbiol.">
        <title>Complete genome sequence of Corynebacterium casei LMG S-19264T (=DSM 44701T), isolated from a smear-ripened cheese.</title>
        <authorList>
            <consortium name="US DOE Joint Genome Institute (JGI-PGF)"/>
            <person name="Walter F."/>
            <person name="Albersmeier A."/>
            <person name="Kalinowski J."/>
            <person name="Ruckert C."/>
        </authorList>
    </citation>
    <scope>NUCLEOTIDE SEQUENCE</scope>
    <source>
        <strain evidence="2">JCM 31311</strain>
    </source>
</reference>
<dbReference type="Gene3D" id="3.20.20.370">
    <property type="entry name" value="Glycoside hydrolase/deacetylase"/>
    <property type="match status" value="1"/>
</dbReference>
<comment type="caution">
    <text evidence="2">The sequence shown here is derived from an EMBL/GenBank/DDBJ whole genome shotgun (WGS) entry which is preliminary data.</text>
</comment>
<sequence>MKTATIDLNADAGESDGAWTLGNDAALFPFLTSVNVTCGFHAGDPLTLMKTITQAQQHGLGIGAHPSSPALPGSGRRLLEASPDQVSADVLYQVSALGGMCRTAGVPLRHVKAHGALSTRAWTHAPTAAALARATSDFDLLLPLVVLPATLLESEARRLERPVIPETFPEHASDGRPAPRSMPGPSIHGPQEAARRALMLVKEGRVEAIGGGFFEFQLDTLCLHGDNPEAVPIAHAVRAAPEVSGVQVQPFAIPEVHV</sequence>
<gene>
    <name evidence="2" type="ORF">GCM10008957_50120</name>
</gene>
<dbReference type="InterPro" id="IPR005501">
    <property type="entry name" value="LamB/YcsF/PxpA-like"/>
</dbReference>
<keyword evidence="3" id="KW-1185">Reference proteome</keyword>